<accession>A0ABP3J342</accession>
<keyword evidence="2 3" id="KW-0238">DNA-binding</keyword>
<comment type="caution">
    <text evidence="5">The sequence shown here is derived from an EMBL/GenBank/DDBJ whole genome shotgun (WGS) entry which is preliminary data.</text>
</comment>
<dbReference type="EMBL" id="BAAADM010000038">
    <property type="protein sequence ID" value="GAA0438801.1"/>
    <property type="molecule type" value="Genomic_DNA"/>
</dbReference>
<evidence type="ECO:0000256" key="1">
    <source>
        <dbReference type="ARBA" id="ARBA00022491"/>
    </source>
</evidence>
<protein>
    <submittedName>
        <fullName evidence="5">TetR/AcrR family transcriptional regulator</fullName>
    </submittedName>
</protein>
<gene>
    <name evidence="5" type="ORF">GCM10008983_14630</name>
</gene>
<dbReference type="PROSITE" id="PS01081">
    <property type="entry name" value="HTH_TETR_1"/>
    <property type="match status" value="1"/>
</dbReference>
<dbReference type="SUPFAM" id="SSF48498">
    <property type="entry name" value="Tetracyclin repressor-like, C-terminal domain"/>
    <property type="match status" value="1"/>
</dbReference>
<evidence type="ECO:0000313" key="5">
    <source>
        <dbReference type="EMBL" id="GAA0438801.1"/>
    </source>
</evidence>
<dbReference type="Proteomes" id="UP001501459">
    <property type="component" value="Unassembled WGS sequence"/>
</dbReference>
<dbReference type="InterPro" id="IPR001647">
    <property type="entry name" value="HTH_TetR"/>
</dbReference>
<evidence type="ECO:0000256" key="3">
    <source>
        <dbReference type="PROSITE-ProRule" id="PRU00335"/>
    </source>
</evidence>
<dbReference type="InterPro" id="IPR050624">
    <property type="entry name" value="HTH-type_Tx_Regulator"/>
</dbReference>
<evidence type="ECO:0000256" key="2">
    <source>
        <dbReference type="ARBA" id="ARBA00023125"/>
    </source>
</evidence>
<dbReference type="Pfam" id="PF00440">
    <property type="entry name" value="TetR_N"/>
    <property type="match status" value="1"/>
</dbReference>
<dbReference type="Gene3D" id="1.10.357.10">
    <property type="entry name" value="Tetracycline Repressor, domain 2"/>
    <property type="match status" value="1"/>
</dbReference>
<feature type="domain" description="HTH tetR-type" evidence="4">
    <location>
        <begin position="13"/>
        <end position="73"/>
    </location>
</feature>
<keyword evidence="1" id="KW-0678">Repressor</keyword>
<feature type="DNA-binding region" description="H-T-H motif" evidence="3">
    <location>
        <begin position="36"/>
        <end position="55"/>
    </location>
</feature>
<evidence type="ECO:0000313" key="6">
    <source>
        <dbReference type="Proteomes" id="UP001501459"/>
    </source>
</evidence>
<proteinExistence type="predicted"/>
<keyword evidence="6" id="KW-1185">Reference proteome</keyword>
<dbReference type="PROSITE" id="PS50977">
    <property type="entry name" value="HTH_TETR_2"/>
    <property type="match status" value="1"/>
</dbReference>
<dbReference type="PANTHER" id="PTHR43479">
    <property type="entry name" value="ACREF/ENVCD OPERON REPRESSOR-RELATED"/>
    <property type="match status" value="1"/>
</dbReference>
<sequence length="206" mass="24063">MKKQLTSRDKQAMETKRKLIQSAHRVFLHNGFDKTTVSQIIKDAGVGYGTAYVYFKNKHDIFVTIMGELMEQFFDVAKQEFRPETAEEAHSLIEKQVRDYMNLAINQRPMLRVVKNAIGSSEQIGEEWENIRHEFIQGITADITYSQDKNLADASFDPIITAKSWYYMNEMYMWQFVESESFELDPIVDQLAMFYTKALYRHDGDG</sequence>
<reference evidence="6" key="1">
    <citation type="journal article" date="2019" name="Int. J. Syst. Evol. Microbiol.">
        <title>The Global Catalogue of Microorganisms (GCM) 10K type strain sequencing project: providing services to taxonomists for standard genome sequencing and annotation.</title>
        <authorList>
            <consortium name="The Broad Institute Genomics Platform"/>
            <consortium name="The Broad Institute Genome Sequencing Center for Infectious Disease"/>
            <person name="Wu L."/>
            <person name="Ma J."/>
        </authorList>
    </citation>
    <scope>NUCLEOTIDE SEQUENCE [LARGE SCALE GENOMIC DNA]</scope>
    <source>
        <strain evidence="6">JCM 12149</strain>
    </source>
</reference>
<dbReference type="InterPro" id="IPR009057">
    <property type="entry name" value="Homeodomain-like_sf"/>
</dbReference>
<dbReference type="PRINTS" id="PR00455">
    <property type="entry name" value="HTHTETR"/>
</dbReference>
<evidence type="ECO:0000259" key="4">
    <source>
        <dbReference type="PROSITE" id="PS50977"/>
    </source>
</evidence>
<dbReference type="Gene3D" id="1.10.10.60">
    <property type="entry name" value="Homeodomain-like"/>
    <property type="match status" value="1"/>
</dbReference>
<dbReference type="SUPFAM" id="SSF46689">
    <property type="entry name" value="Homeodomain-like"/>
    <property type="match status" value="1"/>
</dbReference>
<dbReference type="PANTHER" id="PTHR43479:SF7">
    <property type="entry name" value="TETR-FAMILY TRANSCRIPTIONAL REGULATOR"/>
    <property type="match status" value="1"/>
</dbReference>
<name>A0ABP3J342_9BACI</name>
<dbReference type="InterPro" id="IPR023772">
    <property type="entry name" value="DNA-bd_HTH_TetR-type_CS"/>
</dbReference>
<organism evidence="5 6">
    <name type="scientific">Lentibacillus halophilus</name>
    <dbReference type="NCBI Taxonomy" id="295065"/>
    <lineage>
        <taxon>Bacteria</taxon>
        <taxon>Bacillati</taxon>
        <taxon>Bacillota</taxon>
        <taxon>Bacilli</taxon>
        <taxon>Bacillales</taxon>
        <taxon>Bacillaceae</taxon>
        <taxon>Lentibacillus</taxon>
    </lineage>
</organism>
<dbReference type="RefSeq" id="WP_343752123.1">
    <property type="nucleotide sequence ID" value="NZ_BAAADM010000038.1"/>
</dbReference>
<dbReference type="InterPro" id="IPR036271">
    <property type="entry name" value="Tet_transcr_reg_TetR-rel_C_sf"/>
</dbReference>